<dbReference type="PRINTS" id="PR01576">
    <property type="entry name" value="PDEFORMYLASE"/>
</dbReference>
<comment type="catalytic activity">
    <reaction evidence="2">
        <text>N-terminal N-formyl-L-methionyl-[peptide] + H2O = N-terminal L-methionyl-[peptide] + formate</text>
        <dbReference type="Rhea" id="RHEA:24420"/>
        <dbReference type="Rhea" id="RHEA-COMP:10639"/>
        <dbReference type="Rhea" id="RHEA-COMP:10640"/>
        <dbReference type="ChEBI" id="CHEBI:15377"/>
        <dbReference type="ChEBI" id="CHEBI:15740"/>
        <dbReference type="ChEBI" id="CHEBI:49298"/>
        <dbReference type="ChEBI" id="CHEBI:64731"/>
        <dbReference type="EC" id="3.5.1.88"/>
    </reaction>
</comment>
<keyword evidence="2" id="KW-0479">Metal-binding</keyword>
<protein>
    <recommendedName>
        <fullName evidence="2">Peptide deformylase</fullName>
        <shortName evidence="2">PDF</shortName>
        <ecNumber evidence="2">3.5.1.88</ecNumber>
    </recommendedName>
    <alternativeName>
        <fullName evidence="2">Polypeptide deformylase</fullName>
    </alternativeName>
</protein>
<comment type="function">
    <text evidence="2">Removes the formyl group from the N-terminal Met of newly synthesized proteins. Requires at least a dipeptide for an efficient rate of reaction. N-terminal L-methionine is a prerequisite for activity but the enzyme has broad specificity at other positions.</text>
</comment>
<organism evidence="3 4">
    <name type="scientific">Psychrilyobacter piezotolerans</name>
    <dbReference type="NCBI Taxonomy" id="2293438"/>
    <lineage>
        <taxon>Bacteria</taxon>
        <taxon>Fusobacteriati</taxon>
        <taxon>Fusobacteriota</taxon>
        <taxon>Fusobacteriia</taxon>
        <taxon>Fusobacteriales</taxon>
        <taxon>Fusobacteriaceae</taxon>
        <taxon>Psychrilyobacter</taxon>
    </lineage>
</organism>
<dbReference type="InterPro" id="IPR036821">
    <property type="entry name" value="Peptide_deformylase_sf"/>
</dbReference>
<comment type="cofactor">
    <cofactor evidence="2">
        <name>Fe(2+)</name>
        <dbReference type="ChEBI" id="CHEBI:29033"/>
    </cofactor>
    <text evidence="2">Binds 1 Fe(2+) ion.</text>
</comment>
<gene>
    <name evidence="2 3" type="primary">def</name>
    <name evidence="3" type="ORF">DYH56_01525</name>
</gene>
<keyword evidence="2 3" id="KW-0378">Hydrolase</keyword>
<evidence type="ECO:0000256" key="1">
    <source>
        <dbReference type="ARBA" id="ARBA00010759"/>
    </source>
</evidence>
<keyword evidence="2" id="KW-0648">Protein biosynthesis</keyword>
<dbReference type="EC" id="3.5.1.88" evidence="2"/>
<name>A0ABX9KKT5_9FUSO</name>
<dbReference type="GO" id="GO:0042586">
    <property type="term" value="F:peptide deformylase activity"/>
    <property type="evidence" value="ECO:0007669"/>
    <property type="project" value="UniProtKB-EC"/>
</dbReference>
<comment type="caution">
    <text evidence="3">The sequence shown here is derived from an EMBL/GenBank/DDBJ whole genome shotgun (WGS) entry which is preliminary data.</text>
</comment>
<comment type="similarity">
    <text evidence="1 2">Belongs to the polypeptide deformylase family.</text>
</comment>
<feature type="active site" evidence="2">
    <location>
        <position position="132"/>
    </location>
</feature>
<evidence type="ECO:0000313" key="3">
    <source>
        <dbReference type="EMBL" id="REI42856.1"/>
    </source>
</evidence>
<dbReference type="Proteomes" id="UP000263486">
    <property type="component" value="Unassembled WGS sequence"/>
</dbReference>
<dbReference type="Gene3D" id="3.90.45.10">
    <property type="entry name" value="Peptide deformylase"/>
    <property type="match status" value="1"/>
</dbReference>
<evidence type="ECO:0000313" key="4">
    <source>
        <dbReference type="Proteomes" id="UP000263486"/>
    </source>
</evidence>
<dbReference type="InterPro" id="IPR023635">
    <property type="entry name" value="Peptide_deformylase"/>
</dbReference>
<keyword evidence="2" id="KW-0408">Iron</keyword>
<feature type="binding site" evidence="2">
    <location>
        <position position="89"/>
    </location>
    <ligand>
        <name>Fe cation</name>
        <dbReference type="ChEBI" id="CHEBI:24875"/>
    </ligand>
</feature>
<dbReference type="RefSeq" id="WP_114641088.1">
    <property type="nucleotide sequence ID" value="NZ_JAACIO010000002.1"/>
</dbReference>
<keyword evidence="4" id="KW-1185">Reference proteome</keyword>
<dbReference type="NCBIfam" id="NF001159">
    <property type="entry name" value="PRK00150.1-3"/>
    <property type="match status" value="1"/>
</dbReference>
<evidence type="ECO:0000256" key="2">
    <source>
        <dbReference type="HAMAP-Rule" id="MF_00163"/>
    </source>
</evidence>
<reference evidence="3 4" key="1">
    <citation type="submission" date="2018-08" db="EMBL/GenBank/DDBJ databases">
        <title>Draft genome sequence of Psychrilyobacter sp. strain SD5 isolated from Black Sea water.</title>
        <authorList>
            <person name="Yadav S."/>
            <person name="Villanueva L."/>
            <person name="Damste J.S.S."/>
        </authorList>
    </citation>
    <scope>NUCLEOTIDE SEQUENCE [LARGE SCALE GENOMIC DNA]</scope>
    <source>
        <strain evidence="3 4">SD5</strain>
    </source>
</reference>
<dbReference type="HAMAP" id="MF_00163">
    <property type="entry name" value="Pep_deformylase"/>
    <property type="match status" value="1"/>
</dbReference>
<sequence length="170" mass="19467">MIFEIRTYGDPVLRDKNKEVEKIDDDIREILDGMVETMRDISGIGLAAPQVGINLRMFVVEAEEGVVKKVINPEFIEYSKHCVDHEEGCLSVPGIHKKVKRPESLKVRYLNENGESVEEELEDLWARAFQHENDHLEGILFVDKIAPVAKRLVSKKLVNMKKETLKKLGK</sequence>
<dbReference type="CDD" id="cd00487">
    <property type="entry name" value="Pep_deformylase"/>
    <property type="match status" value="1"/>
</dbReference>
<dbReference type="Pfam" id="PF01327">
    <property type="entry name" value="Pep_deformylase"/>
    <property type="match status" value="1"/>
</dbReference>
<accession>A0ABX9KKT5</accession>
<dbReference type="PANTHER" id="PTHR10458:SF22">
    <property type="entry name" value="PEPTIDE DEFORMYLASE"/>
    <property type="match status" value="1"/>
</dbReference>
<proteinExistence type="inferred from homology"/>
<dbReference type="PANTHER" id="PTHR10458">
    <property type="entry name" value="PEPTIDE DEFORMYLASE"/>
    <property type="match status" value="1"/>
</dbReference>
<dbReference type="EMBL" id="QUAJ01000002">
    <property type="protein sequence ID" value="REI42856.1"/>
    <property type="molecule type" value="Genomic_DNA"/>
</dbReference>
<feature type="binding site" evidence="2">
    <location>
        <position position="131"/>
    </location>
    <ligand>
        <name>Fe cation</name>
        <dbReference type="ChEBI" id="CHEBI:24875"/>
    </ligand>
</feature>
<dbReference type="SUPFAM" id="SSF56420">
    <property type="entry name" value="Peptide deformylase"/>
    <property type="match status" value="1"/>
</dbReference>
<feature type="binding site" evidence="2">
    <location>
        <position position="135"/>
    </location>
    <ligand>
        <name>Fe cation</name>
        <dbReference type="ChEBI" id="CHEBI:24875"/>
    </ligand>
</feature>
<dbReference type="NCBIfam" id="TIGR00079">
    <property type="entry name" value="pept_deformyl"/>
    <property type="match status" value="1"/>
</dbReference>
<dbReference type="PIRSF" id="PIRSF004749">
    <property type="entry name" value="Pep_def"/>
    <property type="match status" value="1"/>
</dbReference>